<dbReference type="PANTHER" id="PTHR37381:SF1">
    <property type="entry name" value="PENTATRICOPEPTIDE REPEAT (PPR) SUPERFAMILY PROTEIN"/>
    <property type="match status" value="1"/>
</dbReference>
<feature type="repeat" description="PPR" evidence="2">
    <location>
        <begin position="161"/>
        <end position="195"/>
    </location>
</feature>
<comment type="caution">
    <text evidence="3">The sequence shown here is derived from an EMBL/GenBank/DDBJ whole genome shotgun (WGS) entry which is preliminary data.</text>
</comment>
<dbReference type="PROSITE" id="PS51375">
    <property type="entry name" value="PPR"/>
    <property type="match status" value="1"/>
</dbReference>
<evidence type="ECO:0000256" key="1">
    <source>
        <dbReference type="ARBA" id="ARBA00022737"/>
    </source>
</evidence>
<dbReference type="InterPro" id="IPR002885">
    <property type="entry name" value="PPR_rpt"/>
</dbReference>
<reference evidence="3" key="1">
    <citation type="submission" date="2019-10" db="EMBL/GenBank/DDBJ databases">
        <authorList>
            <person name="Zhang R."/>
            <person name="Pan Y."/>
            <person name="Wang J."/>
            <person name="Ma R."/>
            <person name="Yu S."/>
        </authorList>
    </citation>
    <scope>NUCLEOTIDE SEQUENCE</scope>
    <source>
        <strain evidence="3">LA-IB0</strain>
        <tissue evidence="3">Leaf</tissue>
    </source>
</reference>
<organism evidence="3 4">
    <name type="scientific">Buddleja alternifolia</name>
    <dbReference type="NCBI Taxonomy" id="168488"/>
    <lineage>
        <taxon>Eukaryota</taxon>
        <taxon>Viridiplantae</taxon>
        <taxon>Streptophyta</taxon>
        <taxon>Embryophyta</taxon>
        <taxon>Tracheophyta</taxon>
        <taxon>Spermatophyta</taxon>
        <taxon>Magnoliopsida</taxon>
        <taxon>eudicotyledons</taxon>
        <taxon>Gunneridae</taxon>
        <taxon>Pentapetalae</taxon>
        <taxon>asterids</taxon>
        <taxon>lamiids</taxon>
        <taxon>Lamiales</taxon>
        <taxon>Scrophulariaceae</taxon>
        <taxon>Buddlejeae</taxon>
        <taxon>Buddleja</taxon>
    </lineage>
</organism>
<sequence>MTLVHYCCPSHLLPLPIHYPLLKHNHFCYFLLPTKAYHTPSFSPPPISKNFVAASKSNQVSPSSSEEGKLRASELFDDDELLGRVSAAKDAAEVLFLISEVRRKNGGVVTASDCRLIISAALDRGNADLALSVFSAMRSSFEHGWGENATSVDRWKWSRPDVHTYVLLVKGLAASLRVSDALRMIDCVCRVGVSPGEEVPFGKVVRCPSCMIAVAVAQPQQGIQACLVSCSKCRYQYELVSGDILAIESEEISMDVPAWKRGLQFLQIMKQNIPAAVHSIVVETPSGMARTHRFATETVDLPAQEGERVTIAVAAPANVYREVGPLKLSPRAPNFYPGEPICLTNHKDGRESRLLRAPQKDLGKSMLNNPSMLFTILAVFATGDAASGILDPSLPQLIAVAAVSSLTVGVTFNSLVLRQLNKAGLFVTNHLLCFVFGLPQRSVDITSIRQQLLSQYDVLQSRIKELKKAAENEVWMLARMCQLENKIYAVGEPSYRARRSRVKRVREGLENSLKNRIELIESYARISSMIEIEVELDLDVIAAEAVSNTENIAEQINQIMEIENLEEVPRGNFPKWRIQAEANDEAERLLSSEPNPTEQILPLMQEEDIVLTSRLSHMMLLKEHHSNA</sequence>
<protein>
    <recommendedName>
        <fullName evidence="5">Pentatricopeptide repeat-containing protein</fullName>
    </recommendedName>
</protein>
<proteinExistence type="predicted"/>
<dbReference type="PANTHER" id="PTHR37381">
    <property type="entry name" value="PENTATRICOPEPTIDE REPEAT (PPR) SUPERFAMILY PROTEIN"/>
    <property type="match status" value="1"/>
</dbReference>
<accession>A0AAV6X7H5</accession>
<dbReference type="Gene3D" id="1.25.40.10">
    <property type="entry name" value="Tetratricopeptide repeat domain"/>
    <property type="match status" value="1"/>
</dbReference>
<dbReference type="Proteomes" id="UP000826271">
    <property type="component" value="Unassembled WGS sequence"/>
</dbReference>
<gene>
    <name evidence="3" type="ORF">BUALT_Bualt10G0066600</name>
</gene>
<evidence type="ECO:0008006" key="5">
    <source>
        <dbReference type="Google" id="ProtNLM"/>
    </source>
</evidence>
<keyword evidence="1" id="KW-0677">Repeat</keyword>
<dbReference type="InterPro" id="IPR011990">
    <property type="entry name" value="TPR-like_helical_dom_sf"/>
</dbReference>
<evidence type="ECO:0000313" key="3">
    <source>
        <dbReference type="EMBL" id="KAG8375113.1"/>
    </source>
</evidence>
<dbReference type="EMBL" id="WHWC01000010">
    <property type="protein sequence ID" value="KAG8375113.1"/>
    <property type="molecule type" value="Genomic_DNA"/>
</dbReference>
<evidence type="ECO:0000313" key="4">
    <source>
        <dbReference type="Proteomes" id="UP000826271"/>
    </source>
</evidence>
<keyword evidence="4" id="KW-1185">Reference proteome</keyword>
<dbReference type="AlphaFoldDB" id="A0AAV6X7H5"/>
<evidence type="ECO:0000256" key="2">
    <source>
        <dbReference type="PROSITE-ProRule" id="PRU00708"/>
    </source>
</evidence>
<name>A0AAV6X7H5_9LAMI</name>